<dbReference type="AlphaFoldDB" id="A0A098C0A3"/>
<comment type="similarity">
    <text evidence="2">Belongs to the bacteroidetes fimbrillin superfamily. FimA/Mfa1 family.</text>
</comment>
<evidence type="ECO:0000256" key="5">
    <source>
        <dbReference type="SAM" id="SignalP"/>
    </source>
</evidence>
<protein>
    <submittedName>
        <fullName evidence="8">Uncharacterized protein</fullName>
    </submittedName>
</protein>
<evidence type="ECO:0000256" key="4">
    <source>
        <dbReference type="ARBA" id="ARBA00023263"/>
    </source>
</evidence>
<keyword evidence="4" id="KW-0281">Fimbrium</keyword>
<dbReference type="HOGENOM" id="CLU_023164_0_0_10"/>
<dbReference type="PROSITE" id="PS51257">
    <property type="entry name" value="PROKAR_LIPOPROTEIN"/>
    <property type="match status" value="1"/>
</dbReference>
<dbReference type="STRING" id="1562970.ING2E5B_1088"/>
<evidence type="ECO:0000256" key="2">
    <source>
        <dbReference type="ARBA" id="ARBA00006011"/>
    </source>
</evidence>
<feature type="signal peptide" evidence="5">
    <location>
        <begin position="1"/>
        <end position="23"/>
    </location>
</feature>
<feature type="domain" description="Major fimbrial subunit protein N-terminal" evidence="6">
    <location>
        <begin position="44"/>
        <end position="177"/>
    </location>
</feature>
<accession>A0A098C0A3</accession>
<evidence type="ECO:0000256" key="1">
    <source>
        <dbReference type="ARBA" id="ARBA00004561"/>
    </source>
</evidence>
<dbReference type="Proteomes" id="UP000032417">
    <property type="component" value="Chromosome 1"/>
</dbReference>
<dbReference type="Pfam" id="PF06321">
    <property type="entry name" value="P_gingi_FimA"/>
    <property type="match status" value="1"/>
</dbReference>
<dbReference type="OrthoDB" id="1046951at2"/>
<evidence type="ECO:0000256" key="3">
    <source>
        <dbReference type="ARBA" id="ARBA00022729"/>
    </source>
</evidence>
<evidence type="ECO:0000313" key="8">
    <source>
        <dbReference type="EMBL" id="CEA15841.1"/>
    </source>
</evidence>
<dbReference type="Gene3D" id="2.60.40.2580">
    <property type="match status" value="1"/>
</dbReference>
<evidence type="ECO:0000259" key="6">
    <source>
        <dbReference type="Pfam" id="PF06321"/>
    </source>
</evidence>
<proteinExistence type="inferred from homology"/>
<dbReference type="EMBL" id="LN515532">
    <property type="protein sequence ID" value="CEA15841.1"/>
    <property type="molecule type" value="Genomic_DNA"/>
</dbReference>
<gene>
    <name evidence="8" type="ORF">ING2E5B_1088</name>
</gene>
<dbReference type="KEGG" id="pbt:ING2E5B_1088"/>
<dbReference type="Pfam" id="PF26306">
    <property type="entry name" value="FimD_3rd"/>
    <property type="match status" value="1"/>
</dbReference>
<organism evidence="8 9">
    <name type="scientific">Fermentimonas caenicola</name>
    <dbReference type="NCBI Taxonomy" id="1562970"/>
    <lineage>
        <taxon>Bacteria</taxon>
        <taxon>Pseudomonadati</taxon>
        <taxon>Bacteroidota</taxon>
        <taxon>Bacteroidia</taxon>
        <taxon>Bacteroidales</taxon>
        <taxon>Dysgonomonadaceae</taxon>
        <taxon>Fermentimonas</taxon>
    </lineage>
</organism>
<feature type="chain" id="PRO_5001938771" evidence="5">
    <location>
        <begin position="24"/>
        <end position="650"/>
    </location>
</feature>
<evidence type="ECO:0000313" key="9">
    <source>
        <dbReference type="Proteomes" id="UP000032417"/>
    </source>
</evidence>
<feature type="domain" description="Major fimbrium tip subunit FimD third Ig-like" evidence="7">
    <location>
        <begin position="365"/>
        <end position="471"/>
    </location>
</feature>
<dbReference type="GO" id="GO:0009289">
    <property type="term" value="C:pilus"/>
    <property type="evidence" value="ECO:0007669"/>
    <property type="project" value="UniProtKB-SubCell"/>
</dbReference>
<sequence>MNKNIQILIAIIASMFLITTACNRDEAEEFPIADKDSFSINISFGKLSTRALSTEDGDEDGAFNENKINSLDIFFYEGSTLKWKVNSLTYDEASKKATIPISADKRSLFVDNSKSYDIYVVANNTADLSTITEGADNLQTLKDIVFQTTSFTTSGGSTPQSSFVMDGMISKVVNINSPDLGTVNLKRAAAKIRLNLVEVDIPGYTLDGNASARLVHFTDKSSLMDEGTPFTPGSSDWKETGYYELSRELNNKNTTVTPFYAYENDWSSNGSRETYFELFIPLKEDGTEITQTYKYRVPISPRDLTGDEAQYMKKLQRNFLYDVSVIVKILGSIEELPVEVTGNYIIKDWGTQEILVDIKGSHYLVVSERNVTMPNRNSYIVTFNSSIPNVTLVPNSLKASYTYVNASTGQPVTQFITSGPQMPSVTVQPNVAAGNITITSAIPINFIPKDIEFQITNGPLTETVTVRQLPATYFTVTKGVQSYMVDRDWLGRDVWGIRNELPSNLNNPYMYAITTLAPAGDLIWGFPPTDSQGQTINSEEVANMISPRFEMASQFGASLPKSYSLAQEQCRRYTETAEDGTVKSGWRLPTQAEIKFIDELQNNPNNSLGLVMTAKWYWDAYSSNGAYQMIGGSEGSSTSAYVRCIRDIKN</sequence>
<evidence type="ECO:0000259" key="7">
    <source>
        <dbReference type="Pfam" id="PF26306"/>
    </source>
</evidence>
<keyword evidence="9" id="KW-1185">Reference proteome</keyword>
<name>A0A098C0A3_9BACT</name>
<comment type="subcellular location">
    <subcellularLocation>
        <location evidence="1">Fimbrium</location>
    </subcellularLocation>
</comment>
<keyword evidence="3 5" id="KW-0732">Signal</keyword>
<dbReference type="InterPro" id="IPR029141">
    <property type="entry name" value="FimA_N"/>
</dbReference>
<dbReference type="InterPro" id="IPR058822">
    <property type="entry name" value="Ig-like_FimD_3rd"/>
</dbReference>
<reference evidence="8 9" key="1">
    <citation type="submission" date="2014-08" db="EMBL/GenBank/DDBJ databases">
        <authorList>
            <person name="Wibberg D."/>
        </authorList>
    </citation>
    <scope>NUCLEOTIDE SEQUENCE [LARGE SCALE GENOMIC DNA]</scope>
    <source>
        <strain evidence="9">ING2-E5B</strain>
    </source>
</reference>